<dbReference type="Gene3D" id="3.30.420.240">
    <property type="match status" value="1"/>
</dbReference>
<dbReference type="NCBIfam" id="TIGR01630">
    <property type="entry name" value="psiM2_ORF9"/>
    <property type="match status" value="1"/>
</dbReference>
<dbReference type="EMBL" id="FAUW01000002">
    <property type="protein sequence ID" value="CUU77130.1"/>
    <property type="molecule type" value="Genomic_DNA"/>
</dbReference>
<evidence type="ECO:0000313" key="2">
    <source>
        <dbReference type="Proteomes" id="UP000052257"/>
    </source>
</evidence>
<dbReference type="Gene3D" id="3.40.50.300">
    <property type="entry name" value="P-loop containing nucleotide triphosphate hydrolases"/>
    <property type="match status" value="1"/>
</dbReference>
<organism evidence="1 2">
    <name type="scientific">Campylobacter hyointestinalis subsp. hyointestinalis</name>
    <dbReference type="NCBI Taxonomy" id="91352"/>
    <lineage>
        <taxon>Bacteria</taxon>
        <taxon>Pseudomonadati</taxon>
        <taxon>Campylobacterota</taxon>
        <taxon>Epsilonproteobacteria</taxon>
        <taxon>Campylobacterales</taxon>
        <taxon>Campylobacteraceae</taxon>
        <taxon>Campylobacter</taxon>
    </lineage>
</organism>
<sequence length="557" mass="63696">MSLFTKDELEAFKDGIANSYPNANKNELELITRNEFKEWLKDLGNELRDQIKKDTLLDPAKKDERKAKARQDFGYFAKTYFPHYFTIGGECSLHKELSSDFVKFINESRGSKNAYAAPRGHAKTTYTSKIFPIWLIAFGLKKFIVEISDAVELVEGNLEAIKVELEDNPNLQADFPEICGVTKNWKVGEFVTKNGIKLKAFGSGKRLRGVSYGAYRPDVVIIDDLENDTNVRSKDQRDKLEDWLDEAVLNLGSVDGSLLVIYIGTVLHSDSVLARKLRLSYWNVKRFASIVQFPDRMDLWDEYCEIYKKDGLEAATKFYHLQKEIMDFGSVVLWKEALPIDALMRKRAENLRAFNKEQMNAPLSEQQKFTLDKIKYYHGEPRTDYRVMYVDPAGNGKKSDFTAITVLGTNKGERKCYVLKSVVKNLGAKAIIKTVLELQTQFKCRLVAIETNGGQFFLKAWLLEAAFDKNMYLPLRGVNNHKNKGERIETLELPIENEELLFGNDAGLLIEQLIEYPEGKHDDAPDSLAGAYALIKRGGVKRKKIKTHRVKHKIWSE</sequence>
<dbReference type="AlphaFoldDB" id="A0A9W5AQP7"/>
<proteinExistence type="predicted"/>
<reference evidence="1 2" key="1">
    <citation type="submission" date="2015-11" db="EMBL/GenBank/DDBJ databases">
        <authorList>
            <consortium name="Pathogen Informatics"/>
        </authorList>
    </citation>
    <scope>NUCLEOTIDE SEQUENCE [LARGE SCALE GENOMIC DNA]</scope>
    <source>
        <strain evidence="1 2">006A-0191</strain>
    </source>
</reference>
<protein>
    <submittedName>
        <fullName evidence="1">Phage terminase</fullName>
    </submittedName>
</protein>
<evidence type="ECO:0000313" key="1">
    <source>
        <dbReference type="EMBL" id="CUU77130.1"/>
    </source>
</evidence>
<name>A0A9W5AQP7_CAMHY</name>
<dbReference type="Proteomes" id="UP000052257">
    <property type="component" value="Unassembled WGS sequence"/>
</dbReference>
<dbReference type="RefSeq" id="WP_059430999.1">
    <property type="nucleotide sequence ID" value="NZ_FAUW01000002.1"/>
</dbReference>
<comment type="caution">
    <text evidence="1">The sequence shown here is derived from an EMBL/GenBank/DDBJ whole genome shotgun (WGS) entry which is preliminary data.</text>
</comment>
<gene>
    <name evidence="1" type="ORF">ERS739220_00836</name>
</gene>
<accession>A0A9W5AQP7</accession>
<dbReference type="InterPro" id="IPR027417">
    <property type="entry name" value="P-loop_NTPase"/>
</dbReference>
<dbReference type="InterPro" id="IPR006517">
    <property type="entry name" value="Phage_terminase_lsu-like_C"/>
</dbReference>